<dbReference type="InterPro" id="IPR054015">
    <property type="entry name" value="ExsA-like_N"/>
</dbReference>
<dbReference type="Gene3D" id="1.10.10.60">
    <property type="entry name" value="Homeodomain-like"/>
    <property type="match status" value="2"/>
</dbReference>
<dbReference type="InterPro" id="IPR020449">
    <property type="entry name" value="Tscrpt_reg_AraC-type_HTH"/>
</dbReference>
<evidence type="ECO:0000259" key="4">
    <source>
        <dbReference type="PROSITE" id="PS01124"/>
    </source>
</evidence>
<dbReference type="InterPro" id="IPR018060">
    <property type="entry name" value="HTH_AraC"/>
</dbReference>
<keyword evidence="6" id="KW-1185">Reference proteome</keyword>
<evidence type="ECO:0000256" key="1">
    <source>
        <dbReference type="ARBA" id="ARBA00023015"/>
    </source>
</evidence>
<dbReference type="InterPro" id="IPR050204">
    <property type="entry name" value="AraC_XylS_family_regulators"/>
</dbReference>
<dbReference type="PROSITE" id="PS01124">
    <property type="entry name" value="HTH_ARAC_FAMILY_2"/>
    <property type="match status" value="1"/>
</dbReference>
<proteinExistence type="predicted"/>
<dbReference type="Pfam" id="PF12833">
    <property type="entry name" value="HTH_18"/>
    <property type="match status" value="1"/>
</dbReference>
<dbReference type="Proteomes" id="UP000199679">
    <property type="component" value="Chromosome I"/>
</dbReference>
<dbReference type="GO" id="GO:0043565">
    <property type="term" value="F:sequence-specific DNA binding"/>
    <property type="evidence" value="ECO:0007669"/>
    <property type="project" value="InterPro"/>
</dbReference>
<keyword evidence="3" id="KW-0804">Transcription</keyword>
<dbReference type="InterPro" id="IPR009057">
    <property type="entry name" value="Homeodomain-like_sf"/>
</dbReference>
<evidence type="ECO:0000313" key="6">
    <source>
        <dbReference type="Proteomes" id="UP000199679"/>
    </source>
</evidence>
<keyword evidence="2 5" id="KW-0238">DNA-binding</keyword>
<evidence type="ECO:0000256" key="2">
    <source>
        <dbReference type="ARBA" id="ARBA00023125"/>
    </source>
</evidence>
<feature type="domain" description="HTH araC/xylS-type" evidence="4">
    <location>
        <begin position="186"/>
        <end position="283"/>
    </location>
</feature>
<reference evidence="5 6" key="1">
    <citation type="submission" date="2016-10" db="EMBL/GenBank/DDBJ databases">
        <authorList>
            <person name="de Groot N.N."/>
        </authorList>
    </citation>
    <scope>NUCLEOTIDE SEQUENCE [LARGE SCALE GENOMIC DNA]</scope>
    <source>
        <strain evidence="5 6">MP1X4</strain>
    </source>
</reference>
<dbReference type="GO" id="GO:0003700">
    <property type="term" value="F:DNA-binding transcription factor activity"/>
    <property type="evidence" value="ECO:0007669"/>
    <property type="project" value="InterPro"/>
</dbReference>
<evidence type="ECO:0000313" key="5">
    <source>
        <dbReference type="EMBL" id="SDS90819.1"/>
    </source>
</evidence>
<dbReference type="SUPFAM" id="SSF51215">
    <property type="entry name" value="Regulatory protein AraC"/>
    <property type="match status" value="1"/>
</dbReference>
<dbReference type="EMBL" id="LT629740">
    <property type="protein sequence ID" value="SDS90819.1"/>
    <property type="molecule type" value="Genomic_DNA"/>
</dbReference>
<dbReference type="STRING" id="652787.SAMN05216490_2066"/>
<evidence type="ECO:0000256" key="3">
    <source>
        <dbReference type="ARBA" id="ARBA00023163"/>
    </source>
</evidence>
<protein>
    <submittedName>
        <fullName evidence="5">AraC-type DNA-binding protein</fullName>
    </submittedName>
</protein>
<keyword evidence="1" id="KW-0805">Transcription regulation</keyword>
<name>A0A1H1W3P1_MUCMA</name>
<dbReference type="RefSeq" id="WP_172829239.1">
    <property type="nucleotide sequence ID" value="NZ_LT629740.1"/>
</dbReference>
<dbReference type="SUPFAM" id="SSF46689">
    <property type="entry name" value="Homeodomain-like"/>
    <property type="match status" value="2"/>
</dbReference>
<dbReference type="Pfam" id="PF22200">
    <property type="entry name" value="ExsA_N"/>
    <property type="match status" value="1"/>
</dbReference>
<dbReference type="PRINTS" id="PR00032">
    <property type="entry name" value="HTHARAC"/>
</dbReference>
<organism evidence="5 6">
    <name type="scientific">Mucilaginibacter mallensis</name>
    <dbReference type="NCBI Taxonomy" id="652787"/>
    <lineage>
        <taxon>Bacteria</taxon>
        <taxon>Pseudomonadati</taxon>
        <taxon>Bacteroidota</taxon>
        <taxon>Sphingobacteriia</taxon>
        <taxon>Sphingobacteriales</taxon>
        <taxon>Sphingobacteriaceae</taxon>
        <taxon>Mucilaginibacter</taxon>
    </lineage>
</organism>
<dbReference type="InterPro" id="IPR037923">
    <property type="entry name" value="HTH-like"/>
</dbReference>
<dbReference type="PANTHER" id="PTHR46796">
    <property type="entry name" value="HTH-TYPE TRANSCRIPTIONAL ACTIVATOR RHAS-RELATED"/>
    <property type="match status" value="1"/>
</dbReference>
<dbReference type="SMART" id="SM00342">
    <property type="entry name" value="HTH_ARAC"/>
    <property type="match status" value="1"/>
</dbReference>
<gene>
    <name evidence="5" type="ORF">SAMN05216490_2066</name>
</gene>
<accession>A0A1H1W3P1</accession>
<sequence>MDIISVPNAVRHQAQIKAGEISFVHYHDQGSLFKNQVVFDQYAISFVLNGQKEIYRATENTVLRAGQAMLIPQGNSIIAEHSLNKDPYSSFIVFFPGNLVTDFLAKYPQTANRVSFPEHVPPYIHFASTPYLNEYVKSIQALINGAHELSYTIALHKLEELLLVIYELFPAQLTTLFSKHQDLGQLSLKNIVESNLFSNLTLDGLAFLANRSRSTFKRDFEKAYSISPQKYIRERKLEAACNELLKGKQASEIYDTYGYENLSNFNTAFKKQFGVTPAAYRQNIAV</sequence>
<dbReference type="AlphaFoldDB" id="A0A1H1W3P1"/>